<organism evidence="1 2">
    <name type="scientific">Peridroma alphabaculovirus</name>
    <dbReference type="NCBI Taxonomy" id="1346829"/>
    <lineage>
        <taxon>Viruses</taxon>
        <taxon>Viruses incertae sedis</taxon>
        <taxon>Naldaviricetes</taxon>
        <taxon>Lefavirales</taxon>
        <taxon>Baculoviridae</taxon>
        <taxon>Alphabaculovirus</taxon>
    </lineage>
</organism>
<dbReference type="Proteomes" id="UP000203240">
    <property type="component" value="Segment"/>
</dbReference>
<accession>A0A068LRM0</accession>
<evidence type="ECO:0000313" key="2">
    <source>
        <dbReference type="Proteomes" id="UP000203240"/>
    </source>
</evidence>
<dbReference type="GeneID" id="20004008"/>
<dbReference type="EMBL" id="KM009991">
    <property type="protein sequence ID" value="AIE47825.1"/>
    <property type="molecule type" value="Genomic_DNA"/>
</dbReference>
<sequence length="220" mass="25546">MEAINIDDFARQLIADKCSALIESEQMLPGTNMAFFKLVRDQYFKEPTAKNYENLKKLIGHTKDFDDSIDYKDFTRRMMLMAVKFTLNKGKEHFRAHRGVIESAIRRLDRINPDLRSSRRPLLQHYNECLENLDSPRKNDEHHLITFAKEIATQIFMETIDVYSHNNKSPLDLERKAAAVSTTNAPEEHFLLSAAIKNKKRKLSVTQPPKARIARALFQL</sequence>
<evidence type="ECO:0000313" key="1">
    <source>
        <dbReference type="EMBL" id="AIE47825.1"/>
    </source>
</evidence>
<dbReference type="RefSeq" id="YP_009049925.1">
    <property type="nucleotide sequence ID" value="NC_024625.1"/>
</dbReference>
<dbReference type="InterPro" id="IPR008534">
    <property type="entry name" value="DUF816"/>
</dbReference>
<keyword evidence="2" id="KW-1185">Reference proteome</keyword>
<gene>
    <name evidence="1" type="ORF">pesp099</name>
</gene>
<protein>
    <submittedName>
        <fullName evidence="1">Ac106-like protein</fullName>
    </submittedName>
</protein>
<dbReference type="OrthoDB" id="8415at10239"/>
<proteinExistence type="predicted"/>
<reference evidence="1 2" key="1">
    <citation type="journal article" date="2015" name="Genome Announc.">
        <title>A Distinct Group II Alphabaculovirus Isolated from a Peridroma Species.</title>
        <authorList>
            <person name="Rohrmann G.F."/>
            <person name="Erlandson M.A."/>
            <person name="Theilmann D.A."/>
        </authorList>
    </citation>
    <scope>NUCLEOTIDE SEQUENCE [LARGE SCALE GENOMIC DNA]</scope>
    <source>
        <strain evidence="1">GR_167</strain>
    </source>
</reference>
<name>A0A068LRM0_9ABAC</name>
<dbReference type="Pfam" id="PF05674">
    <property type="entry name" value="DUF816"/>
    <property type="match status" value="1"/>
</dbReference>